<organism evidence="2 3">
    <name type="scientific">Lysobacter enzymogenes</name>
    <dbReference type="NCBI Taxonomy" id="69"/>
    <lineage>
        <taxon>Bacteria</taxon>
        <taxon>Pseudomonadati</taxon>
        <taxon>Pseudomonadota</taxon>
        <taxon>Gammaproteobacteria</taxon>
        <taxon>Lysobacterales</taxon>
        <taxon>Lysobacteraceae</taxon>
        <taxon>Lysobacter</taxon>
    </lineage>
</organism>
<protein>
    <submittedName>
        <fullName evidence="2">Uncharacterized protein</fullName>
    </submittedName>
</protein>
<dbReference type="Proteomes" id="UP000061569">
    <property type="component" value="Chromosome"/>
</dbReference>
<dbReference type="KEGG" id="lez:GLE_2092"/>
<dbReference type="AlphaFoldDB" id="A0A0S2DG36"/>
<feature type="region of interest" description="Disordered" evidence="1">
    <location>
        <begin position="21"/>
        <end position="55"/>
    </location>
</feature>
<gene>
    <name evidence="2" type="ORF">GLE_2092</name>
</gene>
<evidence type="ECO:0000313" key="3">
    <source>
        <dbReference type="Proteomes" id="UP000061569"/>
    </source>
</evidence>
<evidence type="ECO:0000313" key="2">
    <source>
        <dbReference type="EMBL" id="ALN57442.1"/>
    </source>
</evidence>
<dbReference type="STRING" id="69.GLE_2092"/>
<name>A0A0S2DG36_LYSEN</name>
<feature type="compositionally biased region" description="Low complexity" evidence="1">
    <location>
        <begin position="22"/>
        <end position="36"/>
    </location>
</feature>
<sequence>MRLPVGGSHRGSWRFWESATVAQANARRQGRAGRAPRPADPARPRPHPAWTGQRA</sequence>
<proteinExistence type="predicted"/>
<dbReference type="EMBL" id="CP013140">
    <property type="protein sequence ID" value="ALN57442.1"/>
    <property type="molecule type" value="Genomic_DNA"/>
</dbReference>
<reference evidence="2 3" key="1">
    <citation type="submission" date="2015-11" db="EMBL/GenBank/DDBJ databases">
        <title>Genome sequences of Lysobacter enzymogenes strain C3 and Lysobacter antibioticus ATCC 29479.</title>
        <authorList>
            <person name="Kobayashi D.Y."/>
        </authorList>
    </citation>
    <scope>NUCLEOTIDE SEQUENCE [LARGE SCALE GENOMIC DNA]</scope>
    <source>
        <strain evidence="2 3">C3</strain>
    </source>
</reference>
<accession>A0A0S2DG36</accession>
<evidence type="ECO:0000256" key="1">
    <source>
        <dbReference type="SAM" id="MobiDB-lite"/>
    </source>
</evidence>